<feature type="compositionally biased region" description="Polar residues" evidence="1">
    <location>
        <begin position="342"/>
        <end position="357"/>
    </location>
</feature>
<feature type="region of interest" description="Disordered" evidence="1">
    <location>
        <begin position="328"/>
        <end position="357"/>
    </location>
</feature>
<feature type="domain" description="Transposase IS4-like" evidence="2">
    <location>
        <begin position="77"/>
        <end position="265"/>
    </location>
</feature>
<sequence length="585" mass="62732">MCAVLAGASSFAAITDWLQDLDDQARDQLGFGDQMPVGTTVWRLVTRLDDALLSTVLADWLRTRVRPVESRPHRYRTVIAVDGKALRGARCGQGGRVRLLSALDTSTGIILAQVTIAAKSNEIPAFAPLLDAVEQVMGSLTGLLFIADALHTQTAHAQEIAARGAHLMIPAKANQPILYTQLKALPWPDVPVGDRRRDRGHGRRETRTVKAITLRTPGGIRLPHAEQAVGIIRTRTTGGRTSRETAYFTVSLPAEHAQLTDLQDWARRERSLSAPLDVGERGGGTWRRSVGLSSFTPENPRLRLTTSDKKRSRLDRVCAAQCLFLTANDNAPPRSSRPSSPYTSQPDQPKPSRGQQRSLARIFPALEGGDGALADSADLGLVPVDGLLPAGQSWPVTAGLERRAGAAADALVRLAGEGHHVGAGQRVVQAVGAGGGQVVHGAGQVRRGPDEASLAVRDDLHVDSVALVLAGVVRPLVRDSVDRDPGAVQDRVRDPGDAPHGRVQVLGLRGEQVDGFSDVPPGRGDADREAAGQSSDGVTVTQMGQGEQGLPASRRRHRPRRRVRSARMRSARWFRVRLDSATADG</sequence>
<dbReference type="PANTHER" id="PTHR30298:SF0">
    <property type="entry name" value="PROTEIN YBFL-RELATED"/>
    <property type="match status" value="1"/>
</dbReference>
<protein>
    <recommendedName>
        <fullName evidence="6">ISAs1 family transposase</fullName>
    </recommendedName>
</protein>
<feature type="domain" description="H repeat-associated protein N-terminal" evidence="3">
    <location>
        <begin position="2"/>
        <end position="61"/>
    </location>
</feature>
<dbReference type="EMBL" id="JADOTX010000001">
    <property type="protein sequence ID" value="MBG6065021.1"/>
    <property type="molecule type" value="Genomic_DNA"/>
</dbReference>
<gene>
    <name evidence="4" type="ORF">IW248_001308</name>
</gene>
<feature type="compositionally biased region" description="Low complexity" evidence="1">
    <location>
        <begin position="332"/>
        <end position="341"/>
    </location>
</feature>
<feature type="region of interest" description="Disordered" evidence="1">
    <location>
        <begin position="276"/>
        <end position="308"/>
    </location>
</feature>
<evidence type="ECO:0008006" key="6">
    <source>
        <dbReference type="Google" id="ProtNLM"/>
    </source>
</evidence>
<proteinExistence type="predicted"/>
<dbReference type="Proteomes" id="UP000614915">
    <property type="component" value="Unassembled WGS sequence"/>
</dbReference>
<evidence type="ECO:0000313" key="4">
    <source>
        <dbReference type="EMBL" id="MBG6065021.1"/>
    </source>
</evidence>
<dbReference type="InterPro" id="IPR051698">
    <property type="entry name" value="Transposase_11-like"/>
</dbReference>
<evidence type="ECO:0000259" key="2">
    <source>
        <dbReference type="Pfam" id="PF01609"/>
    </source>
</evidence>
<dbReference type="InterPro" id="IPR002559">
    <property type="entry name" value="Transposase_11"/>
</dbReference>
<feature type="compositionally biased region" description="Basic residues" evidence="1">
    <location>
        <begin position="553"/>
        <end position="567"/>
    </location>
</feature>
<accession>A0ABS0JEW4</accession>
<dbReference type="InterPro" id="IPR047647">
    <property type="entry name" value="ISAs1_transpos"/>
</dbReference>
<dbReference type="Pfam" id="PF01609">
    <property type="entry name" value="DDE_Tnp_1"/>
    <property type="match status" value="1"/>
</dbReference>
<evidence type="ECO:0000256" key="1">
    <source>
        <dbReference type="SAM" id="MobiDB-lite"/>
    </source>
</evidence>
<dbReference type="InterPro" id="IPR032806">
    <property type="entry name" value="YbfD_N"/>
</dbReference>
<feature type="compositionally biased region" description="Polar residues" evidence="1">
    <location>
        <begin position="532"/>
        <end position="545"/>
    </location>
</feature>
<name>A0ABS0JEW4_9ACTN</name>
<feature type="region of interest" description="Disordered" evidence="1">
    <location>
        <begin position="509"/>
        <end position="567"/>
    </location>
</feature>
<comment type="caution">
    <text evidence="4">The sequence shown here is derived from an EMBL/GenBank/DDBJ whole genome shotgun (WGS) entry which is preliminary data.</text>
</comment>
<dbReference type="Pfam" id="PF13808">
    <property type="entry name" value="DDE_Tnp_1_assoc"/>
    <property type="match status" value="1"/>
</dbReference>
<evidence type="ECO:0000313" key="5">
    <source>
        <dbReference type="Proteomes" id="UP000614915"/>
    </source>
</evidence>
<dbReference type="NCBIfam" id="NF033564">
    <property type="entry name" value="transpos_ISAs1"/>
    <property type="match status" value="1"/>
</dbReference>
<keyword evidence="5" id="KW-1185">Reference proteome</keyword>
<organism evidence="4 5">
    <name type="scientific">Micromonospora ureilytica</name>
    <dbReference type="NCBI Taxonomy" id="709868"/>
    <lineage>
        <taxon>Bacteria</taxon>
        <taxon>Bacillati</taxon>
        <taxon>Actinomycetota</taxon>
        <taxon>Actinomycetes</taxon>
        <taxon>Micromonosporales</taxon>
        <taxon>Micromonosporaceae</taxon>
        <taxon>Micromonospora</taxon>
    </lineage>
</organism>
<reference evidence="4 5" key="1">
    <citation type="submission" date="2020-11" db="EMBL/GenBank/DDBJ databases">
        <title>Sequencing the genomes of 1000 actinobacteria strains.</title>
        <authorList>
            <person name="Klenk H.-P."/>
        </authorList>
    </citation>
    <scope>NUCLEOTIDE SEQUENCE [LARGE SCALE GENOMIC DNA]</scope>
    <source>
        <strain evidence="4 5">DSM 101692</strain>
    </source>
</reference>
<evidence type="ECO:0000259" key="3">
    <source>
        <dbReference type="Pfam" id="PF13808"/>
    </source>
</evidence>
<dbReference type="PANTHER" id="PTHR30298">
    <property type="entry name" value="H REPEAT-ASSOCIATED PREDICTED TRANSPOSASE"/>
    <property type="match status" value="1"/>
</dbReference>